<dbReference type="RefSeq" id="WP_310072708.1">
    <property type="nucleotide sequence ID" value="NZ_JAVDVX010000004.1"/>
</dbReference>
<dbReference type="EMBL" id="JAVDVX010000004">
    <property type="protein sequence ID" value="MDR7090409.1"/>
    <property type="molecule type" value="Genomic_DNA"/>
</dbReference>
<gene>
    <name evidence="1" type="ORF">J2X05_002433</name>
</gene>
<dbReference type="Proteomes" id="UP001253595">
    <property type="component" value="Unassembled WGS sequence"/>
</dbReference>
<reference evidence="1 2" key="1">
    <citation type="submission" date="2023-07" db="EMBL/GenBank/DDBJ databases">
        <title>Sorghum-associated microbial communities from plants grown in Nebraska, USA.</title>
        <authorList>
            <person name="Schachtman D."/>
        </authorList>
    </citation>
    <scope>NUCLEOTIDE SEQUENCE [LARGE SCALE GENOMIC DNA]</scope>
    <source>
        <strain evidence="1 2">BE190</strain>
    </source>
</reference>
<evidence type="ECO:0000313" key="1">
    <source>
        <dbReference type="EMBL" id="MDR7090409.1"/>
    </source>
</evidence>
<sequence length="153" mass="16829">MTTEFQALCNSIGNEVARLLPEFLQVPEDFNIARGNCALAIMNAAGESYGRLFGDFPPRQRESAMVVWKKANQVWLTGFATGTFEKLAYAGQIDEEKYGLARPEYIGWLGGLEARTASGERLVVAFSGVRGEQDQGILRKAAENLKSFSIVDC</sequence>
<keyword evidence="2" id="KW-1185">Reference proteome</keyword>
<organism evidence="1 2">
    <name type="scientific">Cellvibrio fibrivorans</name>
    <dbReference type="NCBI Taxonomy" id="126350"/>
    <lineage>
        <taxon>Bacteria</taxon>
        <taxon>Pseudomonadati</taxon>
        <taxon>Pseudomonadota</taxon>
        <taxon>Gammaproteobacteria</taxon>
        <taxon>Cellvibrionales</taxon>
        <taxon>Cellvibrionaceae</taxon>
        <taxon>Cellvibrio</taxon>
    </lineage>
</organism>
<protein>
    <submittedName>
        <fullName evidence="1">Glc operon protein GlcG</fullName>
    </submittedName>
</protein>
<accession>A0ABU1UYY2</accession>
<evidence type="ECO:0000313" key="2">
    <source>
        <dbReference type="Proteomes" id="UP001253595"/>
    </source>
</evidence>
<proteinExistence type="predicted"/>
<name>A0ABU1UYY2_9GAMM</name>
<comment type="caution">
    <text evidence="1">The sequence shown here is derived from an EMBL/GenBank/DDBJ whole genome shotgun (WGS) entry which is preliminary data.</text>
</comment>